<organism evidence="1 2">
    <name type="scientific">Neisseria sicca ATCC 29256</name>
    <dbReference type="NCBI Taxonomy" id="547045"/>
    <lineage>
        <taxon>Bacteria</taxon>
        <taxon>Pseudomonadati</taxon>
        <taxon>Pseudomonadota</taxon>
        <taxon>Betaproteobacteria</taxon>
        <taxon>Neisseriales</taxon>
        <taxon>Neisseriaceae</taxon>
        <taxon>Neisseria</taxon>
    </lineage>
</organism>
<dbReference type="EMBL" id="ACKO02000018">
    <property type="protein sequence ID" value="EET43603.1"/>
    <property type="molecule type" value="Genomic_DNA"/>
</dbReference>
<name>C6M825_NEISI</name>
<accession>C6M825</accession>
<dbReference type="AlphaFoldDB" id="C6M825"/>
<dbReference type="Proteomes" id="UP000005365">
    <property type="component" value="Unassembled WGS sequence"/>
</dbReference>
<evidence type="ECO:0000313" key="2">
    <source>
        <dbReference type="Proteomes" id="UP000005365"/>
    </source>
</evidence>
<evidence type="ECO:0000313" key="1">
    <source>
        <dbReference type="EMBL" id="EET43603.1"/>
    </source>
</evidence>
<sequence length="227" mass="23231">MHAVENGRFVAVAVQPFGGVVADQAGVDALPVYAVALHFFVEFGIFDAAAVAAEGFVFVFVVVTQLLEAFFDIAFFDDAGDSVGGMACPIAVEVLGNFGHDAAGGEDVEVGEDGVFADFEIFVADIAPAEDGGAVVGGEGFVVHPAVEAGEVGQIAQRAPFAADEGVEQADFDIGMAVEGEQDVVQAVGVVVVQQQAHAHAAFGGTVDQVEHELAGDVVVPDVVLEV</sequence>
<protein>
    <submittedName>
        <fullName evidence="1">Uncharacterized protein</fullName>
    </submittedName>
</protein>
<proteinExistence type="predicted"/>
<reference evidence="1" key="1">
    <citation type="submission" date="2009-07" db="EMBL/GenBank/DDBJ databases">
        <authorList>
            <person name="Weinstock G."/>
            <person name="Sodergren E."/>
            <person name="Clifton S."/>
            <person name="Fulton L."/>
            <person name="Fulton B."/>
            <person name="Courtney L."/>
            <person name="Fronick C."/>
            <person name="Harrison M."/>
            <person name="Strong C."/>
            <person name="Farmer C."/>
            <person name="Delahaunty K."/>
            <person name="Markovic C."/>
            <person name="Hall O."/>
            <person name="Minx P."/>
            <person name="Tomlinson C."/>
            <person name="Mitreva M."/>
            <person name="Nelson J."/>
            <person name="Hou S."/>
            <person name="Wollam A."/>
            <person name="Pepin K.H."/>
            <person name="Johnson M."/>
            <person name="Bhonagiri V."/>
            <person name="Nash W.E."/>
            <person name="Warren W."/>
            <person name="Chinwalla A."/>
            <person name="Mardis E.R."/>
            <person name="Wilson R.K."/>
        </authorList>
    </citation>
    <scope>NUCLEOTIDE SEQUENCE [LARGE SCALE GENOMIC DNA]</scope>
    <source>
        <strain evidence="1">ATCC 29256</strain>
    </source>
</reference>
<comment type="caution">
    <text evidence="1">The sequence shown here is derived from an EMBL/GenBank/DDBJ whole genome shotgun (WGS) entry which is preliminary data.</text>
</comment>
<gene>
    <name evidence="1" type="ORF">NEISICOT_02691</name>
</gene>
<keyword evidence="2" id="KW-1185">Reference proteome</keyword>